<dbReference type="PRINTS" id="PR00412">
    <property type="entry name" value="EPOXHYDRLASE"/>
</dbReference>
<dbReference type="EMBL" id="JBIAWJ010000006">
    <property type="protein sequence ID" value="MFF4522869.1"/>
    <property type="molecule type" value="Genomic_DNA"/>
</dbReference>
<keyword evidence="3 6" id="KW-0378">Hydrolase</keyword>
<dbReference type="Proteomes" id="UP001602058">
    <property type="component" value="Unassembled WGS sequence"/>
</dbReference>
<accession>A0ABW6UHH5</accession>
<feature type="domain" description="Epoxide hydrolase N-terminal" evidence="5">
    <location>
        <begin position="30"/>
        <end position="135"/>
    </location>
</feature>
<evidence type="ECO:0000256" key="1">
    <source>
        <dbReference type="ARBA" id="ARBA00010088"/>
    </source>
</evidence>
<evidence type="ECO:0000313" key="6">
    <source>
        <dbReference type="EMBL" id="MFF4522869.1"/>
    </source>
</evidence>
<reference evidence="6 7" key="1">
    <citation type="submission" date="2024-10" db="EMBL/GenBank/DDBJ databases">
        <title>The Natural Products Discovery Center: Release of the First 8490 Sequenced Strains for Exploring Actinobacteria Biosynthetic Diversity.</title>
        <authorList>
            <person name="Kalkreuter E."/>
            <person name="Kautsar S.A."/>
            <person name="Yang D."/>
            <person name="Bader C.D."/>
            <person name="Teijaro C.N."/>
            <person name="Fluegel L."/>
            <person name="Davis C.M."/>
            <person name="Simpson J.R."/>
            <person name="Lauterbach L."/>
            <person name="Steele A.D."/>
            <person name="Gui C."/>
            <person name="Meng S."/>
            <person name="Li G."/>
            <person name="Viehrig K."/>
            <person name="Ye F."/>
            <person name="Su P."/>
            <person name="Kiefer A.F."/>
            <person name="Nichols A."/>
            <person name="Cepeda A.J."/>
            <person name="Yan W."/>
            <person name="Fan B."/>
            <person name="Jiang Y."/>
            <person name="Adhikari A."/>
            <person name="Zheng C.-J."/>
            <person name="Schuster L."/>
            <person name="Cowan T.M."/>
            <person name="Smanski M.J."/>
            <person name="Chevrette M.G."/>
            <person name="De Carvalho L.P.S."/>
            <person name="Shen B."/>
        </authorList>
    </citation>
    <scope>NUCLEOTIDE SEQUENCE [LARGE SCALE GENOMIC DNA]</scope>
    <source>
        <strain evidence="6 7">NPDC001390</strain>
    </source>
</reference>
<dbReference type="SUPFAM" id="SSF53474">
    <property type="entry name" value="alpha/beta-Hydrolases"/>
    <property type="match status" value="1"/>
</dbReference>
<gene>
    <name evidence="6" type="ORF">ACFY1D_15795</name>
</gene>
<proteinExistence type="inferred from homology"/>
<dbReference type="InterPro" id="IPR029058">
    <property type="entry name" value="AB_hydrolase_fold"/>
</dbReference>
<comment type="caution">
    <text evidence="6">The sequence shown here is derived from an EMBL/GenBank/DDBJ whole genome shotgun (WGS) entry which is preliminary data.</text>
</comment>
<evidence type="ECO:0000256" key="2">
    <source>
        <dbReference type="ARBA" id="ARBA00022797"/>
    </source>
</evidence>
<sequence length="424" mass="47220">MAPSSTDGTESTETADPGDGTNGGGGAGLVRPFRIDIPQTDLDDLHARLDHTRWPDELPGMGWSYGVPLDYLRDLVQYWRHDYDWRAAEARLNAWPQFTTEIDGATVHFAHIRSPEPDATPLVITHGWPGSIVEFTNVVGPLTDPRAHGGDPADAFHLVIPSIPGFGLSGPTREPGWEFRRVAAAWAELMQRLGYRRYGTQGGDWGAAISRELGRIRPDHVIGVHLNLLPDSAATAPPGEEELASLNPQERERTLASWERMQEWLRERQGYGVLQSTRPQTLAYALTDSPVGQLAWISEKFEEWTDSRDRPEDAVDRDLLLTNVMLYWLTGTAGSSARIYYERAHTDGWGAPPAPSTTPTALAVFPRENFVPLRHIADRTNTIVRWTEFDRGGHFAALEVPDLLVGDVRAFFRHLRETAQGLTP</sequence>
<organism evidence="6 7">
    <name type="scientific">Streptomyces bluensis</name>
    <dbReference type="NCBI Taxonomy" id="33897"/>
    <lineage>
        <taxon>Bacteria</taxon>
        <taxon>Bacillati</taxon>
        <taxon>Actinomycetota</taxon>
        <taxon>Actinomycetes</taxon>
        <taxon>Kitasatosporales</taxon>
        <taxon>Streptomycetaceae</taxon>
        <taxon>Streptomyces</taxon>
    </lineage>
</organism>
<name>A0ABW6UHH5_9ACTN</name>
<feature type="region of interest" description="Disordered" evidence="4">
    <location>
        <begin position="1"/>
        <end position="31"/>
    </location>
</feature>
<dbReference type="PANTHER" id="PTHR21661">
    <property type="entry name" value="EPOXIDE HYDROLASE 1-RELATED"/>
    <property type="match status" value="1"/>
</dbReference>
<dbReference type="InterPro" id="IPR010497">
    <property type="entry name" value="Epoxide_hydro_N"/>
</dbReference>
<dbReference type="PANTHER" id="PTHR21661:SF35">
    <property type="entry name" value="EPOXIDE HYDROLASE"/>
    <property type="match status" value="1"/>
</dbReference>
<dbReference type="EC" id="3.-.-.-" evidence="6"/>
<dbReference type="PIRSF" id="PIRSF001112">
    <property type="entry name" value="Epoxide_hydrolase"/>
    <property type="match status" value="1"/>
</dbReference>
<evidence type="ECO:0000256" key="3">
    <source>
        <dbReference type="ARBA" id="ARBA00022801"/>
    </source>
</evidence>
<comment type="similarity">
    <text evidence="1">Belongs to the peptidase S33 family.</text>
</comment>
<keyword evidence="2" id="KW-0058">Aromatic hydrocarbons catabolism</keyword>
<dbReference type="Pfam" id="PF06441">
    <property type="entry name" value="EHN"/>
    <property type="match status" value="1"/>
</dbReference>
<dbReference type="RefSeq" id="WP_387886875.1">
    <property type="nucleotide sequence ID" value="NZ_JBIAWJ010000006.1"/>
</dbReference>
<evidence type="ECO:0000313" key="7">
    <source>
        <dbReference type="Proteomes" id="UP001602058"/>
    </source>
</evidence>
<dbReference type="Gene3D" id="3.40.50.1820">
    <property type="entry name" value="alpha/beta hydrolase"/>
    <property type="match status" value="1"/>
</dbReference>
<dbReference type="InterPro" id="IPR016292">
    <property type="entry name" value="Epoxide_hydrolase"/>
</dbReference>
<keyword evidence="7" id="KW-1185">Reference proteome</keyword>
<dbReference type="GO" id="GO:0016787">
    <property type="term" value="F:hydrolase activity"/>
    <property type="evidence" value="ECO:0007669"/>
    <property type="project" value="UniProtKB-KW"/>
</dbReference>
<protein>
    <submittedName>
        <fullName evidence="6">Epoxide hydrolase family protein</fullName>
        <ecNumber evidence="6">3.-.-.-</ecNumber>
    </submittedName>
</protein>
<feature type="compositionally biased region" description="Polar residues" evidence="4">
    <location>
        <begin position="1"/>
        <end position="12"/>
    </location>
</feature>
<evidence type="ECO:0000256" key="4">
    <source>
        <dbReference type="SAM" id="MobiDB-lite"/>
    </source>
</evidence>
<dbReference type="InterPro" id="IPR000639">
    <property type="entry name" value="Epox_hydrolase-like"/>
</dbReference>
<evidence type="ECO:0000259" key="5">
    <source>
        <dbReference type="Pfam" id="PF06441"/>
    </source>
</evidence>